<feature type="transmembrane region" description="Helical" evidence="10">
    <location>
        <begin position="131"/>
        <end position="153"/>
    </location>
</feature>
<dbReference type="CDD" id="cd00637">
    <property type="entry name" value="7tm_classA_rhodopsin-like"/>
    <property type="match status" value="1"/>
</dbReference>
<dbReference type="PANTHER" id="PTHR24249">
    <property type="entry name" value="HISTAMINE RECEPTOR-RELATED G-PROTEIN COUPLED RECEPTOR"/>
    <property type="match status" value="1"/>
</dbReference>
<evidence type="ECO:0000256" key="1">
    <source>
        <dbReference type="ARBA" id="ARBA00004651"/>
    </source>
</evidence>
<keyword evidence="8" id="KW-0807">Transducer</keyword>
<comment type="subcellular location">
    <subcellularLocation>
        <location evidence="1">Cell membrane</location>
        <topology evidence="1">Multi-pass membrane protein</topology>
    </subcellularLocation>
</comment>
<reference evidence="12" key="1">
    <citation type="journal article" date="2008" name="Nature">
        <title>The amphioxus genome and the evolution of the chordate karyotype.</title>
        <authorList>
            <consortium name="US DOE Joint Genome Institute (JGI-PGF)"/>
            <person name="Putnam N.H."/>
            <person name="Butts T."/>
            <person name="Ferrier D.E.K."/>
            <person name="Furlong R.F."/>
            <person name="Hellsten U."/>
            <person name="Kawashima T."/>
            <person name="Robinson-Rechavi M."/>
            <person name="Shoguchi E."/>
            <person name="Terry A."/>
            <person name="Yu J.-K."/>
            <person name="Benito-Gutierrez E.L."/>
            <person name="Dubchak I."/>
            <person name="Garcia-Fernandez J."/>
            <person name="Gibson-Brown J.J."/>
            <person name="Grigoriev I.V."/>
            <person name="Horton A.C."/>
            <person name="de Jong P.J."/>
            <person name="Jurka J."/>
            <person name="Kapitonov V.V."/>
            <person name="Kohara Y."/>
            <person name="Kuroki Y."/>
            <person name="Lindquist E."/>
            <person name="Lucas S."/>
            <person name="Osoegawa K."/>
            <person name="Pennacchio L.A."/>
            <person name="Salamov A.A."/>
            <person name="Satou Y."/>
            <person name="Sauka-Spengler T."/>
            <person name="Schmutz J."/>
            <person name="Shin-I T."/>
            <person name="Toyoda A."/>
            <person name="Bronner-Fraser M."/>
            <person name="Fujiyama A."/>
            <person name="Holland L.Z."/>
            <person name="Holland P.W.H."/>
            <person name="Satoh N."/>
            <person name="Rokhsar D.S."/>
        </authorList>
    </citation>
    <scope>NUCLEOTIDE SEQUENCE [LARGE SCALE GENOMIC DNA]</scope>
    <source>
        <strain evidence="12">S238N-H82</strain>
        <tissue evidence="12">Testes</tissue>
    </source>
</reference>
<evidence type="ECO:0000256" key="2">
    <source>
        <dbReference type="ARBA" id="ARBA00022475"/>
    </source>
</evidence>
<name>C3ZLP3_BRAFL</name>
<keyword evidence="2" id="KW-1003">Cell membrane</keyword>
<feature type="region of interest" description="Disordered" evidence="9">
    <location>
        <begin position="564"/>
        <end position="589"/>
    </location>
</feature>
<feature type="region of interest" description="Disordered" evidence="9">
    <location>
        <begin position="381"/>
        <end position="412"/>
    </location>
</feature>
<evidence type="ECO:0000256" key="7">
    <source>
        <dbReference type="ARBA" id="ARBA00023170"/>
    </source>
</evidence>
<feature type="transmembrane region" description="Helical" evidence="10">
    <location>
        <begin position="59"/>
        <end position="83"/>
    </location>
</feature>
<evidence type="ECO:0000256" key="4">
    <source>
        <dbReference type="ARBA" id="ARBA00022989"/>
    </source>
</evidence>
<dbReference type="PRINTS" id="PR00237">
    <property type="entry name" value="GPCRRHODOPSN"/>
</dbReference>
<dbReference type="PANTHER" id="PTHR24249:SF411">
    <property type="entry name" value="G-PROTEIN COUPLED RECEPTORS FAMILY 1 PROFILE DOMAIN-CONTAINING PROTEIN"/>
    <property type="match status" value="1"/>
</dbReference>
<dbReference type="EMBL" id="GG666642">
    <property type="protein sequence ID" value="EEN46516.1"/>
    <property type="molecule type" value="Genomic_DNA"/>
</dbReference>
<dbReference type="Gene3D" id="1.20.1070.10">
    <property type="entry name" value="Rhodopsin 7-helix transmembrane proteins"/>
    <property type="match status" value="1"/>
</dbReference>
<feature type="domain" description="G-protein coupled receptors family 1 profile" evidence="11">
    <location>
        <begin position="74"/>
        <end position="335"/>
    </location>
</feature>
<feature type="transmembrane region" description="Helical" evidence="10">
    <location>
        <begin position="282"/>
        <end position="301"/>
    </location>
</feature>
<dbReference type="AlphaFoldDB" id="C3ZLP3"/>
<dbReference type="SUPFAM" id="SSF81321">
    <property type="entry name" value="Family A G protein-coupled receptor-like"/>
    <property type="match status" value="1"/>
</dbReference>
<feature type="transmembrane region" description="Helical" evidence="10">
    <location>
        <begin position="95"/>
        <end position="119"/>
    </location>
</feature>
<feature type="compositionally biased region" description="Polar residues" evidence="9">
    <location>
        <begin position="381"/>
        <end position="395"/>
    </location>
</feature>
<evidence type="ECO:0000256" key="8">
    <source>
        <dbReference type="ARBA" id="ARBA00023224"/>
    </source>
</evidence>
<evidence type="ECO:0000256" key="3">
    <source>
        <dbReference type="ARBA" id="ARBA00022692"/>
    </source>
</evidence>
<organism>
    <name type="scientific">Branchiostoma floridae</name>
    <name type="common">Florida lancelet</name>
    <name type="synonym">Amphioxus</name>
    <dbReference type="NCBI Taxonomy" id="7739"/>
    <lineage>
        <taxon>Eukaryota</taxon>
        <taxon>Metazoa</taxon>
        <taxon>Chordata</taxon>
        <taxon>Cephalochordata</taxon>
        <taxon>Leptocardii</taxon>
        <taxon>Amphioxiformes</taxon>
        <taxon>Branchiostomatidae</taxon>
        <taxon>Branchiostoma</taxon>
    </lineage>
</organism>
<dbReference type="Pfam" id="PF00001">
    <property type="entry name" value="7tm_1"/>
    <property type="match status" value="1"/>
</dbReference>
<keyword evidence="6 10" id="KW-0472">Membrane</keyword>
<evidence type="ECO:0000259" key="11">
    <source>
        <dbReference type="PROSITE" id="PS50262"/>
    </source>
</evidence>
<dbReference type="FunFam" id="1.20.1070.10:FF:000997">
    <property type="entry name" value="Uncharacterized protein"/>
    <property type="match status" value="1"/>
</dbReference>
<proteinExistence type="predicted"/>
<keyword evidence="3 10" id="KW-0812">Transmembrane</keyword>
<dbReference type="eggNOG" id="KOG3656">
    <property type="taxonomic scope" value="Eukaryota"/>
</dbReference>
<feature type="transmembrane region" description="Helical" evidence="10">
    <location>
        <begin position="229"/>
        <end position="250"/>
    </location>
</feature>
<dbReference type="InParanoid" id="C3ZLP3"/>
<dbReference type="InterPro" id="IPR050569">
    <property type="entry name" value="TAAR"/>
</dbReference>
<keyword evidence="5" id="KW-0297">G-protein coupled receptor</keyword>
<evidence type="ECO:0000256" key="9">
    <source>
        <dbReference type="SAM" id="MobiDB-lite"/>
    </source>
</evidence>
<evidence type="ECO:0000256" key="6">
    <source>
        <dbReference type="ARBA" id="ARBA00023136"/>
    </source>
</evidence>
<sequence>MIRRNVTGAIAQAVRDVTEVVGVCEVLGNVTTGNNTLTAVVFEPAFCGLYGAVPSLAPLLILVMVCFLLLSLFGNSCLVGVILTTDYMKEPGNYFLAAMAITDTSLAMAYNPIAIYSLAHGEYPAGPWCRLQAFFIIFLSILSIHSLLCVWICRYIHIAFPLHYKKVLTRRRMVLVMCLCVLIAVIPAAVGVSPIHSLAVGAAEEVLRGFEKPQTLMTPCLAGPEGLKLALVINLLAMVGIVFLVSLIYCETRRSQKKHDQKVTWNAQAEDQESKMQAVHTLLIIVLVNWITWLPAFVVSVSMKAGSISLATAAPWCDITTIVLQSATFSDSLVYAFRYRIYRRALKKIDQQSPVYLNDPQQSPVYLRDAKQSPVYLSNPQQSPVYLSDPQQSPVYLSDPQQSPLSDPQQSPVYLRDAKQSPVYLSDPQQSAVYLSNPQQSPVYLSDPQQSPVYLRDAKQSPVYLSDPQQSAVYLSDPKQSPVYLSDPQQSPVYLRDAKQSPVYLSDPQQSAVYLSDPKQSPVYLSDPQQSPVYLSDPKQSPVYLNDPQLYITSLAWANNLKPSRETKLNYPKPKNPPLPNNLKGRSLP</sequence>
<feature type="region of interest" description="Disordered" evidence="9">
    <location>
        <begin position="519"/>
        <end position="540"/>
    </location>
</feature>
<dbReference type="GO" id="GO:0004930">
    <property type="term" value="F:G protein-coupled receptor activity"/>
    <property type="evidence" value="ECO:0007669"/>
    <property type="project" value="UniProtKB-KW"/>
</dbReference>
<dbReference type="InterPro" id="IPR000276">
    <property type="entry name" value="GPCR_Rhodpsn"/>
</dbReference>
<evidence type="ECO:0000313" key="12">
    <source>
        <dbReference type="EMBL" id="EEN46516.1"/>
    </source>
</evidence>
<gene>
    <name evidence="12" type="ORF">BRAFLDRAFT_86176</name>
</gene>
<evidence type="ECO:0000256" key="5">
    <source>
        <dbReference type="ARBA" id="ARBA00023040"/>
    </source>
</evidence>
<accession>C3ZLP3</accession>
<dbReference type="InterPro" id="IPR017452">
    <property type="entry name" value="GPCR_Rhodpsn_7TM"/>
</dbReference>
<feature type="compositionally biased region" description="Low complexity" evidence="9">
    <location>
        <begin position="397"/>
        <end position="412"/>
    </location>
</feature>
<keyword evidence="7" id="KW-0675">Receptor</keyword>
<dbReference type="GO" id="GO:0005886">
    <property type="term" value="C:plasma membrane"/>
    <property type="evidence" value="ECO:0007669"/>
    <property type="project" value="UniProtKB-SubCell"/>
</dbReference>
<evidence type="ECO:0000256" key="10">
    <source>
        <dbReference type="SAM" id="Phobius"/>
    </source>
</evidence>
<dbReference type="STRING" id="7739.C3ZLP3"/>
<feature type="transmembrane region" description="Helical" evidence="10">
    <location>
        <begin position="174"/>
        <end position="195"/>
    </location>
</feature>
<keyword evidence="4 10" id="KW-1133">Transmembrane helix</keyword>
<dbReference type="PROSITE" id="PS50262">
    <property type="entry name" value="G_PROTEIN_RECEP_F1_2"/>
    <property type="match status" value="1"/>
</dbReference>
<protein>
    <recommendedName>
        <fullName evidence="11">G-protein coupled receptors family 1 profile domain-containing protein</fullName>
    </recommendedName>
</protein>